<dbReference type="Proteomes" id="UP000060787">
    <property type="component" value="Chromosome"/>
</dbReference>
<protein>
    <submittedName>
        <fullName evidence="1">Uncharacterized protein</fullName>
    </submittedName>
</protein>
<proteinExistence type="predicted"/>
<dbReference type="KEGG" id="lab:LA76x_1155"/>
<dbReference type="AlphaFoldDB" id="A0A0S2E2U7"/>
<dbReference type="EMBL" id="CP011129">
    <property type="protein sequence ID" value="ALN79314.1"/>
    <property type="molecule type" value="Genomic_DNA"/>
</dbReference>
<organism evidence="1 2">
    <name type="scientific">Lysobacter antibioticus</name>
    <dbReference type="NCBI Taxonomy" id="84531"/>
    <lineage>
        <taxon>Bacteria</taxon>
        <taxon>Pseudomonadati</taxon>
        <taxon>Pseudomonadota</taxon>
        <taxon>Gammaproteobacteria</taxon>
        <taxon>Lysobacterales</taxon>
        <taxon>Lysobacteraceae</taxon>
        <taxon>Lysobacter</taxon>
    </lineage>
</organism>
<evidence type="ECO:0000313" key="1">
    <source>
        <dbReference type="EMBL" id="ALN79314.1"/>
    </source>
</evidence>
<reference evidence="1 2" key="1">
    <citation type="journal article" date="2015" name="BMC Genomics">
        <title>Comparative genomics and metabolic profiling of the genus Lysobacter.</title>
        <authorList>
            <person name="de Bruijn I."/>
            <person name="Cheng X."/>
            <person name="de Jager V."/>
            <person name="Exposito R.G."/>
            <person name="Watrous J."/>
            <person name="Patel N."/>
            <person name="Postma J."/>
            <person name="Dorrestein P.C."/>
            <person name="Kobayashi D."/>
            <person name="Raaijmakers J.M."/>
        </authorList>
    </citation>
    <scope>NUCLEOTIDE SEQUENCE [LARGE SCALE GENOMIC DNA]</scope>
    <source>
        <strain evidence="1 2">76</strain>
    </source>
</reference>
<name>A0A0S2E2U7_LYSAN</name>
<evidence type="ECO:0000313" key="2">
    <source>
        <dbReference type="Proteomes" id="UP000060787"/>
    </source>
</evidence>
<keyword evidence="2" id="KW-1185">Reference proteome</keyword>
<accession>A0A0S2E2U7</accession>
<sequence>MSAHASTPRVNRVAGHGWPARCIAERCSGALSGHAPDKASECRTGCPIIRKGMPIPS</sequence>
<dbReference type="KEGG" id="laq:GLA29479_4280"/>
<gene>
    <name evidence="1" type="ORF">LA76x_1155</name>
</gene>